<gene>
    <name evidence="1" type="ORF">HO173_009437</name>
</gene>
<proteinExistence type="predicted"/>
<evidence type="ECO:0000313" key="1">
    <source>
        <dbReference type="EMBL" id="KAF6232332.1"/>
    </source>
</evidence>
<evidence type="ECO:0000313" key="2">
    <source>
        <dbReference type="Proteomes" id="UP000578531"/>
    </source>
</evidence>
<dbReference type="AlphaFoldDB" id="A0A8H6FPI9"/>
<dbReference type="RefSeq" id="XP_037161761.1">
    <property type="nucleotide sequence ID" value="XM_037311327.1"/>
</dbReference>
<accession>A0A8H6FPI9</accession>
<protein>
    <submittedName>
        <fullName evidence="1">Uncharacterized protein</fullName>
    </submittedName>
</protein>
<name>A0A8H6FPI9_9LECA</name>
<dbReference type="GeneID" id="59291088"/>
<organism evidence="1 2">
    <name type="scientific">Letharia columbiana</name>
    <dbReference type="NCBI Taxonomy" id="112416"/>
    <lineage>
        <taxon>Eukaryota</taxon>
        <taxon>Fungi</taxon>
        <taxon>Dikarya</taxon>
        <taxon>Ascomycota</taxon>
        <taxon>Pezizomycotina</taxon>
        <taxon>Lecanoromycetes</taxon>
        <taxon>OSLEUM clade</taxon>
        <taxon>Lecanoromycetidae</taxon>
        <taxon>Lecanorales</taxon>
        <taxon>Lecanorineae</taxon>
        <taxon>Parmeliaceae</taxon>
        <taxon>Letharia</taxon>
    </lineage>
</organism>
<reference evidence="1 2" key="1">
    <citation type="journal article" date="2020" name="Genomics">
        <title>Complete, high-quality genomes from long-read metagenomic sequencing of two wolf lichen thalli reveals enigmatic genome architecture.</title>
        <authorList>
            <person name="McKenzie S.K."/>
            <person name="Walston R.F."/>
            <person name="Allen J.L."/>
        </authorList>
    </citation>
    <scope>NUCLEOTIDE SEQUENCE [LARGE SCALE GENOMIC DNA]</scope>
    <source>
        <strain evidence="1">WasteWater2</strain>
    </source>
</reference>
<sequence>MTYPITTPAYSDLFATRVTSILRAQYLSEGSERRLPSSDRALIVSRVSTEEQAESLTQMHVHRLGQGPANGPRSTKLEVLGANNRPIVISFDNDTVRDMALSHIQQARFHIRDERNVKLDVTRLSEGTATKTSFVLDSRRVEFLRLSR</sequence>
<dbReference type="EMBL" id="JACCJC010000049">
    <property type="protein sequence ID" value="KAF6232332.1"/>
    <property type="molecule type" value="Genomic_DNA"/>
</dbReference>
<keyword evidence="2" id="KW-1185">Reference proteome</keyword>
<dbReference type="Proteomes" id="UP000578531">
    <property type="component" value="Unassembled WGS sequence"/>
</dbReference>
<comment type="caution">
    <text evidence="1">The sequence shown here is derived from an EMBL/GenBank/DDBJ whole genome shotgun (WGS) entry which is preliminary data.</text>
</comment>